<evidence type="ECO:0000313" key="4">
    <source>
        <dbReference type="Proteomes" id="UP000290288"/>
    </source>
</evidence>
<organism evidence="3 4">
    <name type="scientific">Candolleomyces aberdarensis</name>
    <dbReference type="NCBI Taxonomy" id="2316362"/>
    <lineage>
        <taxon>Eukaryota</taxon>
        <taxon>Fungi</taxon>
        <taxon>Dikarya</taxon>
        <taxon>Basidiomycota</taxon>
        <taxon>Agaricomycotina</taxon>
        <taxon>Agaricomycetes</taxon>
        <taxon>Agaricomycetidae</taxon>
        <taxon>Agaricales</taxon>
        <taxon>Agaricineae</taxon>
        <taxon>Psathyrellaceae</taxon>
        <taxon>Candolleomyces</taxon>
    </lineage>
</organism>
<protein>
    <recommendedName>
        <fullName evidence="2">DUF8191 domain-containing protein</fullName>
    </recommendedName>
</protein>
<name>A0A4Q2D476_9AGAR</name>
<accession>A0A4Q2D476</accession>
<sequence>MEYQQLRQRGATHLMCETFNLGSTEDEGIFAWANEYLFGEFSSDAVMGEGDEWKIYLGRRIELEEEDVDGEGFIEGLLEDGVLFAPEESRWTTVKEGPNLWVTRPNLTETPGTAEAGPWPVMSTYEMDDNYESENGSDCSVRSDEETDNEGLDVQDEDTTDSEEDESSDE</sequence>
<dbReference type="Proteomes" id="UP000290288">
    <property type="component" value="Unassembled WGS sequence"/>
</dbReference>
<dbReference type="EMBL" id="SDEE01001001">
    <property type="protein sequence ID" value="RXW13134.1"/>
    <property type="molecule type" value="Genomic_DNA"/>
</dbReference>
<evidence type="ECO:0000259" key="2">
    <source>
        <dbReference type="Pfam" id="PF26609"/>
    </source>
</evidence>
<feature type="domain" description="DUF8191" evidence="2">
    <location>
        <begin position="6"/>
        <end position="94"/>
    </location>
</feature>
<reference evidence="3 4" key="1">
    <citation type="submission" date="2019-01" db="EMBL/GenBank/DDBJ databases">
        <title>Draft genome sequence of Psathyrella aberdarensis IHI B618.</title>
        <authorList>
            <person name="Buettner E."/>
            <person name="Kellner H."/>
        </authorList>
    </citation>
    <scope>NUCLEOTIDE SEQUENCE [LARGE SCALE GENOMIC DNA]</scope>
    <source>
        <strain evidence="3 4">IHI B618</strain>
    </source>
</reference>
<gene>
    <name evidence="3" type="ORF">EST38_g12720</name>
</gene>
<dbReference type="AlphaFoldDB" id="A0A4Q2D476"/>
<evidence type="ECO:0000313" key="3">
    <source>
        <dbReference type="EMBL" id="RXW13134.1"/>
    </source>
</evidence>
<feature type="region of interest" description="Disordered" evidence="1">
    <location>
        <begin position="105"/>
        <end position="170"/>
    </location>
</feature>
<keyword evidence="4" id="KW-1185">Reference proteome</keyword>
<dbReference type="InterPro" id="IPR058504">
    <property type="entry name" value="DUF8191"/>
</dbReference>
<comment type="caution">
    <text evidence="3">The sequence shown here is derived from an EMBL/GenBank/DDBJ whole genome shotgun (WGS) entry which is preliminary data.</text>
</comment>
<proteinExistence type="predicted"/>
<evidence type="ECO:0000256" key="1">
    <source>
        <dbReference type="SAM" id="MobiDB-lite"/>
    </source>
</evidence>
<dbReference type="OrthoDB" id="3063271at2759"/>
<dbReference type="Pfam" id="PF26609">
    <property type="entry name" value="DUF8191"/>
    <property type="match status" value="1"/>
</dbReference>
<feature type="compositionally biased region" description="Acidic residues" evidence="1">
    <location>
        <begin position="145"/>
        <end position="170"/>
    </location>
</feature>